<dbReference type="Gene3D" id="2.60.40.3140">
    <property type="match status" value="1"/>
</dbReference>
<dbReference type="InterPro" id="IPR002931">
    <property type="entry name" value="Transglutaminase-like"/>
</dbReference>
<dbReference type="SUPFAM" id="SSF54001">
    <property type="entry name" value="Cysteine proteinases"/>
    <property type="match status" value="1"/>
</dbReference>
<dbReference type="Pfam" id="PF01841">
    <property type="entry name" value="Transglut_core"/>
    <property type="match status" value="1"/>
</dbReference>
<dbReference type="RefSeq" id="WP_343914757.1">
    <property type="nucleotide sequence ID" value="NZ_BAAAGE010000008.1"/>
</dbReference>
<dbReference type="Proteomes" id="UP001501758">
    <property type="component" value="Unassembled WGS sequence"/>
</dbReference>
<accession>A0ABN1JA07</accession>
<dbReference type="InterPro" id="IPR038765">
    <property type="entry name" value="Papain-like_cys_pep_sf"/>
</dbReference>
<protein>
    <recommendedName>
        <fullName evidence="2">Transglutaminase-like domain-containing protein</fullName>
    </recommendedName>
</protein>
<feature type="chain" id="PRO_5046373036" description="Transglutaminase-like domain-containing protein" evidence="1">
    <location>
        <begin position="21"/>
        <end position="640"/>
    </location>
</feature>
<proteinExistence type="predicted"/>
<dbReference type="Gene3D" id="3.10.620.30">
    <property type="match status" value="1"/>
</dbReference>
<feature type="signal peptide" evidence="1">
    <location>
        <begin position="1"/>
        <end position="20"/>
    </location>
</feature>
<feature type="domain" description="Transglutaminase-like" evidence="2">
    <location>
        <begin position="286"/>
        <end position="385"/>
    </location>
</feature>
<dbReference type="EMBL" id="BAAAGE010000008">
    <property type="protein sequence ID" value="GAA0733436.1"/>
    <property type="molecule type" value="Genomic_DNA"/>
</dbReference>
<keyword evidence="4" id="KW-1185">Reference proteome</keyword>
<name>A0ABN1JA07_9FLAO</name>
<sequence>MTKKYSFFLLALFLTLKFSAQKSIEPTEEDIALAKELSKKFVEDDIVVLEYSEVINFDYNKKTDKVLVENKIKQEFINLKSRTQIPLIIGYDDQSQINNIYVKYRNGKPTNIRFRDEYYNQEDLFHSDARIKWSGLNFPLLGYKYTYGYKKKYKDIKYFINTYLDSYFPIVKKTITINIPDWLELEIKEMNMGKDLIEKQRTRIENKKITQYTYTIENIAASFKEENSVGPTHYRPHLLFLAKSHSKKDAKQALLNDTKDLYKWYHSLVLQLTNDNEQLQDKTLSIIENFDTDEEKIKAIYYWVQDNIRYIAFEDGIAGFKPEEAIEVYRKKYGDCKGMANLTKQMLIIAGFDARLSWIGTRRIAYDYSLPTIAVDNHMICTVFLNGKKYFLDATEKYNPFGNYAERIQKKQVLIEDKENYILDTIPSNTSKNNKETLVSNLKLEGEKLSGTIQRTYQGESKTDFLYNINSLKKDKKTEALAYYIGQGDKNLILDNVTISSITDRDQDLLLSYNILQNNAVSSFENELYIDIDYYKNYQQLDFEKRKTAFVLPYKTFESTSTTIEIPKGYVIKELPKNLSINNKDFEISFIYKSDSEKVTYEKKIDFKNAIISKTEINAWQEFHKKLKQQYQQQIILTKE</sequence>
<evidence type="ECO:0000259" key="2">
    <source>
        <dbReference type="Pfam" id="PF01841"/>
    </source>
</evidence>
<reference evidence="3 4" key="1">
    <citation type="journal article" date="2019" name="Int. J. Syst. Evol. Microbiol.">
        <title>The Global Catalogue of Microorganisms (GCM) 10K type strain sequencing project: providing services to taxonomists for standard genome sequencing and annotation.</title>
        <authorList>
            <consortium name="The Broad Institute Genomics Platform"/>
            <consortium name="The Broad Institute Genome Sequencing Center for Infectious Disease"/>
            <person name="Wu L."/>
            <person name="Ma J."/>
        </authorList>
    </citation>
    <scope>NUCLEOTIDE SEQUENCE [LARGE SCALE GENOMIC DNA]</scope>
    <source>
        <strain evidence="3 4">JCM 15974</strain>
    </source>
</reference>
<organism evidence="3 4">
    <name type="scientific">Aquimarina litoralis</name>
    <dbReference type="NCBI Taxonomy" id="584605"/>
    <lineage>
        <taxon>Bacteria</taxon>
        <taxon>Pseudomonadati</taxon>
        <taxon>Bacteroidota</taxon>
        <taxon>Flavobacteriia</taxon>
        <taxon>Flavobacteriales</taxon>
        <taxon>Flavobacteriaceae</taxon>
        <taxon>Aquimarina</taxon>
    </lineage>
</organism>
<gene>
    <name evidence="3" type="ORF">GCM10009430_47580</name>
</gene>
<dbReference type="Gene3D" id="2.60.120.1130">
    <property type="match status" value="1"/>
</dbReference>
<keyword evidence="1" id="KW-0732">Signal</keyword>
<comment type="caution">
    <text evidence="3">The sequence shown here is derived from an EMBL/GenBank/DDBJ whole genome shotgun (WGS) entry which is preliminary data.</text>
</comment>
<evidence type="ECO:0000256" key="1">
    <source>
        <dbReference type="SAM" id="SignalP"/>
    </source>
</evidence>
<evidence type="ECO:0000313" key="4">
    <source>
        <dbReference type="Proteomes" id="UP001501758"/>
    </source>
</evidence>
<evidence type="ECO:0000313" key="3">
    <source>
        <dbReference type="EMBL" id="GAA0733436.1"/>
    </source>
</evidence>